<name>M1DP93_SOLTU</name>
<feature type="compositionally biased region" description="Basic and acidic residues" evidence="1">
    <location>
        <begin position="7"/>
        <end position="30"/>
    </location>
</feature>
<dbReference type="Gramene" id="PGSC0003DMT400092177">
    <property type="protein sequence ID" value="PGSC0003DMT400092177"/>
    <property type="gene ID" value="PGSC0003DMG400041748"/>
</dbReference>
<evidence type="ECO:0000313" key="2">
    <source>
        <dbReference type="EnsemblPlants" id="PGSC0003DMT400092177"/>
    </source>
</evidence>
<dbReference type="PaxDb" id="4113-PGSC0003DMT400092177"/>
<dbReference type="EnsemblPlants" id="PGSC0003DMT400092177">
    <property type="protein sequence ID" value="PGSC0003DMT400092177"/>
    <property type="gene ID" value="PGSC0003DMG400041748"/>
</dbReference>
<dbReference type="Proteomes" id="UP000011115">
    <property type="component" value="Unassembled WGS sequence"/>
</dbReference>
<evidence type="ECO:0000313" key="3">
    <source>
        <dbReference type="Proteomes" id="UP000011115"/>
    </source>
</evidence>
<proteinExistence type="predicted"/>
<accession>M1DP93</accession>
<evidence type="ECO:0000256" key="1">
    <source>
        <dbReference type="SAM" id="MobiDB-lite"/>
    </source>
</evidence>
<dbReference type="AlphaFoldDB" id="M1DP93"/>
<feature type="region of interest" description="Disordered" evidence="1">
    <location>
        <begin position="1"/>
        <end position="30"/>
    </location>
</feature>
<protein>
    <submittedName>
        <fullName evidence="2">Uncharacterized protein</fullName>
    </submittedName>
</protein>
<dbReference type="HOGENOM" id="CLU_029307_7_3_1"/>
<reference evidence="2" key="2">
    <citation type="submission" date="2015-06" db="UniProtKB">
        <authorList>
            <consortium name="EnsemblPlants"/>
        </authorList>
    </citation>
    <scope>IDENTIFICATION</scope>
    <source>
        <strain evidence="2">DM1-3 516 R44</strain>
    </source>
</reference>
<dbReference type="InParanoid" id="M1DP93"/>
<keyword evidence="3" id="KW-1185">Reference proteome</keyword>
<organism evidence="2 3">
    <name type="scientific">Solanum tuberosum</name>
    <name type="common">Potato</name>
    <dbReference type="NCBI Taxonomy" id="4113"/>
    <lineage>
        <taxon>Eukaryota</taxon>
        <taxon>Viridiplantae</taxon>
        <taxon>Streptophyta</taxon>
        <taxon>Embryophyta</taxon>
        <taxon>Tracheophyta</taxon>
        <taxon>Spermatophyta</taxon>
        <taxon>Magnoliopsida</taxon>
        <taxon>eudicotyledons</taxon>
        <taxon>Gunneridae</taxon>
        <taxon>Pentapetalae</taxon>
        <taxon>asterids</taxon>
        <taxon>lamiids</taxon>
        <taxon>Solanales</taxon>
        <taxon>Solanaceae</taxon>
        <taxon>Solanoideae</taxon>
        <taxon>Solaneae</taxon>
        <taxon>Solanum</taxon>
    </lineage>
</organism>
<reference evidence="3" key="1">
    <citation type="journal article" date="2011" name="Nature">
        <title>Genome sequence and analysis of the tuber crop potato.</title>
        <authorList>
            <consortium name="The Potato Genome Sequencing Consortium"/>
        </authorList>
    </citation>
    <scope>NUCLEOTIDE SEQUENCE [LARGE SCALE GENOMIC DNA]</scope>
    <source>
        <strain evidence="3">cv. DM1-3 516 R44</strain>
    </source>
</reference>
<sequence length="120" mass="13522">MARPKVMGRDMSPRHVRAREFKRDEKKEELARKRKYTKEAMAKRRIPIDPNVPPWGQSSVNAIRAFGEAHEMDKIIAANLAAEAKEKANKEDQNNNTLGTIVLLQGDTSGTDAQTDEATY</sequence>